<keyword evidence="2" id="KW-0472">Membrane</keyword>
<evidence type="ECO:0000313" key="5">
    <source>
        <dbReference type="Proteomes" id="UP001623348"/>
    </source>
</evidence>
<feature type="region of interest" description="Disordered" evidence="1">
    <location>
        <begin position="667"/>
        <end position="691"/>
    </location>
</feature>
<keyword evidence="2" id="KW-0812">Transmembrane</keyword>
<feature type="region of interest" description="Disordered" evidence="1">
    <location>
        <begin position="1056"/>
        <end position="1115"/>
    </location>
</feature>
<feature type="region of interest" description="Disordered" evidence="1">
    <location>
        <begin position="930"/>
        <end position="954"/>
    </location>
</feature>
<feature type="region of interest" description="Disordered" evidence="1">
    <location>
        <begin position="793"/>
        <end position="855"/>
    </location>
</feature>
<feature type="transmembrane region" description="Helical" evidence="2">
    <location>
        <begin position="754"/>
        <end position="778"/>
    </location>
</feature>
<feature type="transmembrane region" description="Helical" evidence="2">
    <location>
        <begin position="1019"/>
        <end position="1043"/>
    </location>
</feature>
<accession>A0ABC9XAX6</accession>
<feature type="region of interest" description="Disordered" evidence="1">
    <location>
        <begin position="1319"/>
        <end position="1347"/>
    </location>
</feature>
<feature type="compositionally biased region" description="Basic and acidic residues" evidence="1">
    <location>
        <begin position="381"/>
        <end position="391"/>
    </location>
</feature>
<name>A0ABC9XAX6_GRUJA</name>
<evidence type="ECO:0000256" key="2">
    <source>
        <dbReference type="SAM" id="Phobius"/>
    </source>
</evidence>
<feature type="region of interest" description="Disordered" evidence="1">
    <location>
        <begin position="267"/>
        <end position="329"/>
    </location>
</feature>
<feature type="transmembrane region" description="Helical" evidence="2">
    <location>
        <begin position="228"/>
        <end position="252"/>
    </location>
</feature>
<feature type="transmembrane region" description="Helical" evidence="2">
    <location>
        <begin position="1280"/>
        <end position="1304"/>
    </location>
</feature>
<feature type="compositionally biased region" description="Basic and acidic residues" evidence="1">
    <location>
        <begin position="1170"/>
        <end position="1180"/>
    </location>
</feature>
<feature type="region of interest" description="Disordered" evidence="1">
    <location>
        <begin position="141"/>
        <end position="165"/>
    </location>
</feature>
<feature type="compositionally biased region" description="Basic and acidic residues" evidence="1">
    <location>
        <begin position="907"/>
        <end position="917"/>
    </location>
</feature>
<keyword evidence="3" id="KW-0732">Signal</keyword>
<keyword evidence="2" id="KW-1133">Transmembrane helix</keyword>
<feature type="signal peptide" evidence="3">
    <location>
        <begin position="1"/>
        <end position="31"/>
    </location>
</feature>
<reference evidence="4 5" key="1">
    <citation type="submission" date="2024-06" db="EMBL/GenBank/DDBJ databases">
        <title>The draft genome of Grus japonensis, version 3.</title>
        <authorList>
            <person name="Nabeshima K."/>
            <person name="Suzuki S."/>
            <person name="Onuma M."/>
        </authorList>
    </citation>
    <scope>NUCLEOTIDE SEQUENCE [LARGE SCALE GENOMIC DNA]</scope>
    <source>
        <strain evidence="4 5">451A</strain>
    </source>
</reference>
<gene>
    <name evidence="4" type="ORF">GRJ2_001939900</name>
</gene>
<feature type="region of interest" description="Disordered" evidence="1">
    <location>
        <begin position="345"/>
        <end position="392"/>
    </location>
</feature>
<feature type="region of interest" description="Disordered" evidence="1">
    <location>
        <begin position="530"/>
        <end position="591"/>
    </location>
</feature>
<evidence type="ECO:0000256" key="3">
    <source>
        <dbReference type="SAM" id="SignalP"/>
    </source>
</evidence>
<evidence type="ECO:0000256" key="1">
    <source>
        <dbReference type="SAM" id="MobiDB-lite"/>
    </source>
</evidence>
<dbReference type="EMBL" id="BAAFJT010000011">
    <property type="protein sequence ID" value="GAB0194746.1"/>
    <property type="molecule type" value="Genomic_DNA"/>
</dbReference>
<evidence type="ECO:0000313" key="4">
    <source>
        <dbReference type="EMBL" id="GAB0194746.1"/>
    </source>
</evidence>
<feature type="region of interest" description="Disordered" evidence="1">
    <location>
        <begin position="33"/>
        <end position="59"/>
    </location>
</feature>
<feature type="region of interest" description="Disordered" evidence="1">
    <location>
        <begin position="611"/>
        <end position="651"/>
    </location>
</feature>
<feature type="region of interest" description="Disordered" evidence="1">
    <location>
        <begin position="1134"/>
        <end position="1181"/>
    </location>
</feature>
<feature type="transmembrane region" description="Helical" evidence="2">
    <location>
        <begin position="493"/>
        <end position="517"/>
    </location>
</feature>
<keyword evidence="5" id="KW-1185">Reference proteome</keyword>
<feature type="region of interest" description="Disordered" evidence="1">
    <location>
        <begin position="871"/>
        <end position="918"/>
    </location>
</feature>
<feature type="region of interest" description="Disordered" evidence="1">
    <location>
        <begin position="1193"/>
        <end position="1217"/>
    </location>
</feature>
<protein>
    <submittedName>
        <fullName evidence="4">Progesterone receptor-like</fullName>
    </submittedName>
</protein>
<sequence>MVQVQRAMALVCRLLLLLFLLVALHARAARAAPYRARGADEDGGDGYPASELDVGLEPSGHPGDPLVVGGFPTSWPVPVLEPKRSPTALPVGEGDPVSRLGSRTEPPAVRVGRPRAKNHAEGGKKSLESLEVLKQALEELEERHETDQEAGQEQAFPEGSSGLLPPFVKETEAMQGTGMPALPKPPGDSHDGAHEFFQVDSGVVGERTTTAYSPQSTRSFPRLQDIGWHWVTDMTAGVVSLVLAVLVCCLLIRWRRKRKERIATALQNQAEAGDHPSRLHSQTRPESLPRLPSAWTLNSRPSNEDGGDGYPASELDVGLEPSGHPGDPLVVGGFPTSWPVPVLEPERSPTALPVGEGDPVSRLGSRTEPPAVRVGRPRAKNHAEGGKKSLESLEVLKQALEELEERHETDQEAGQEQAFPEGSSGLLPPFVKETEAMQGTGMPALPKPPGDSHDGAHEFFQVDSGVVGERTTTAYSPQSTRSFPRLQDIGWHWVTDMTAGVVSLVLAVLVCCLLIRWRRKRKERIATALQNQAEAGDHPSRLHSQTRPESLPRLPSAWTLNSRPSNEDGGDGYPASELDVGLEPSGHPGDPLVVGGFPTSWPVPVLEPKRSPTALPVGEGDPVSRLGSRTEPPAVRVGRPRAKNHAEGGKKSLESLEVLKQALEELEERHETDQEAGQEQAFPEGSSGLLPPFVKETEAMQGTGMPALPKPPGDSHDGAHEFFQVDSGVVGERTTTAYSPQSTRSFPRLQDIGWHWVTDMTAGVVSLVLAVLVCCLLIRWRRKRKERIATALQNQAEAGDHPSRLHSQTRPESLPRLPSAWTLNSRPSNEDGGDGYPASELDVGLEPSGHPGDPLVVGGFPTSWPVPVLEPERSPTALPVGEGDPVSRLGSRTEPPAVRVGRPRAKNHAEGGKKSLESLEVLKQALEELEERHETDQEAGQEQAFPEGSSGLLPPFVKETEAMQGTGMPALPKPPGDSHDGAHEFFQVDSGVVGERTTTAYSPQSTRSFPRLQDIGWHWVTDMTAGVVSLVLAVLVCCLLIRWRRKRKERIATALQNQAEAGDHPSRLHSQTRPESLPRLPSTWTLNSRPSNEDGGDGYPASELDVGLEPSGHPGDPLVVGGFPTSWPVPVLEPERSPTALPVGEGDPVSRLGSRTEPPAVRVGRPRAKNHAEGGKKSLESLEVLKQALEELEERHETDQEAGQEQAFPEGSSGLLPPFVKETEAMQGTGMPALPKPPGDSHDGAHEFFQVDSGVVGERTTTAYSPQSTRSFPRLQDIGWHWVTDMTAGVVSLVLAVLVCCLLIRWRRKRKERIATALQNQAEAGDHPSRLHSQTRPESLPRLPSAWTLNSRPSSPLLWPYSTG</sequence>
<proteinExistence type="predicted"/>
<comment type="caution">
    <text evidence="4">The sequence shown here is derived from an EMBL/GenBank/DDBJ whole genome shotgun (WGS) entry which is preliminary data.</text>
</comment>
<feature type="chain" id="PRO_5044858999" evidence="3">
    <location>
        <begin position="32"/>
        <end position="1364"/>
    </location>
</feature>
<feature type="region of interest" description="Disordered" evidence="1">
    <location>
        <begin position="404"/>
        <end position="428"/>
    </location>
</feature>
<dbReference type="Proteomes" id="UP001623348">
    <property type="component" value="Unassembled WGS sequence"/>
</dbReference>
<organism evidence="4 5">
    <name type="scientific">Grus japonensis</name>
    <name type="common">Japanese crane</name>
    <name type="synonym">Red-crowned crane</name>
    <dbReference type="NCBI Taxonomy" id="30415"/>
    <lineage>
        <taxon>Eukaryota</taxon>
        <taxon>Metazoa</taxon>
        <taxon>Chordata</taxon>
        <taxon>Craniata</taxon>
        <taxon>Vertebrata</taxon>
        <taxon>Euteleostomi</taxon>
        <taxon>Archelosauria</taxon>
        <taxon>Archosauria</taxon>
        <taxon>Dinosauria</taxon>
        <taxon>Saurischia</taxon>
        <taxon>Theropoda</taxon>
        <taxon>Coelurosauria</taxon>
        <taxon>Aves</taxon>
        <taxon>Neognathae</taxon>
        <taxon>Neoaves</taxon>
        <taxon>Gruiformes</taxon>
        <taxon>Gruidae</taxon>
        <taxon>Grus</taxon>
    </lineage>
</organism>
<feature type="region of interest" description="Disordered" evidence="1">
    <location>
        <begin position="83"/>
        <end position="125"/>
    </location>
</feature>